<dbReference type="Pfam" id="PF01425">
    <property type="entry name" value="Amidase"/>
    <property type="match status" value="1"/>
</dbReference>
<dbReference type="OrthoDB" id="566138at2759"/>
<sequence>MRTRKTATVKMNPSNLPSLLHLTIEEASDGLQSGLFTSAHLVKAYLGRIEESSEFNAVLQVNPDALSVAQQLDEERVRSGSRGRLHGIPLLIKDNIATKDKSLDASSGSYTLLGAKPAMESSLIGKLRDAGVVILGKTNLSEWANFRGLNVSSGWSPRGGQTLGTYCPNSTPEGSSAGSAVAAALGLSTAALGTETVGSILEPAELNNVVGFKPTRGFIGTDGTIPISRRQDVIGTLTRTVKDAAYLFSKMAGRSDRDDRTWHIPIDPIPDFTTFCRGTDLGGITIGVPRNSWAADSPAPIMALFESALETLRSTGAKVIDNANFSAADEFRKLNQQVKGIVRSSEFKRDIVCYLETLESNPNGIHSAEDIIEFTKTSPREEYPDRDIGKFLWTQVEGIDVDSDKYKHMIEQERFFGGEGGILGAIEKYDLDVLVVPSSLGIGNDLAAKMGFPAIGVPLGFWPENTPIELDGNKPNLVRTAPGVPFSITFFTKAYSDGVLLQVAYAFEQLVAVRDNGPLPFKLPKTELKDVAQKLEKT</sequence>
<dbReference type="EMBL" id="ML986714">
    <property type="protein sequence ID" value="KAF2259246.1"/>
    <property type="molecule type" value="Genomic_DNA"/>
</dbReference>
<dbReference type="PANTHER" id="PTHR42678:SF34">
    <property type="entry name" value="OS04G0183300 PROTEIN"/>
    <property type="match status" value="1"/>
</dbReference>
<gene>
    <name evidence="2" type="ORF">CC78DRAFT_621210</name>
</gene>
<proteinExistence type="predicted"/>
<name>A0A9P4JZB9_9PLEO</name>
<dbReference type="InterPro" id="IPR023631">
    <property type="entry name" value="Amidase_dom"/>
</dbReference>
<reference evidence="3" key="1">
    <citation type="journal article" date="2020" name="Stud. Mycol.">
        <title>101 Dothideomycetes genomes: A test case for predicting lifestyles and emergence of pathogens.</title>
        <authorList>
            <person name="Haridas S."/>
            <person name="Albert R."/>
            <person name="Binder M."/>
            <person name="Bloem J."/>
            <person name="LaButti K."/>
            <person name="Salamov A."/>
            <person name="Andreopoulos B."/>
            <person name="Baker S."/>
            <person name="Barry K."/>
            <person name="Bills G."/>
            <person name="Bluhm B."/>
            <person name="Cannon C."/>
            <person name="Castanera R."/>
            <person name="Culley D."/>
            <person name="Daum C."/>
            <person name="Ezra D."/>
            <person name="Gonzalez J."/>
            <person name="Henrissat B."/>
            <person name="Kuo A."/>
            <person name="Liang C."/>
            <person name="Lipzen A."/>
            <person name="Lutzoni F."/>
            <person name="Magnuson J."/>
            <person name="Mondo S."/>
            <person name="Nolan M."/>
            <person name="Ohm R."/>
            <person name="Pangilinan J."/>
            <person name="Park H.-J."/>
            <person name="Ramirez L."/>
            <person name="Alfaro M."/>
            <person name="Sun H."/>
            <person name="Tritt A."/>
            <person name="Yoshinaga Y."/>
            <person name="Zwiers L.-H."/>
            <person name="Turgeon B."/>
            <person name="Goodwin S."/>
            <person name="Spatafora J."/>
            <person name="Crous P."/>
            <person name="Grigoriev I."/>
        </authorList>
    </citation>
    <scope>NUCLEOTIDE SEQUENCE [LARGE SCALE GENOMIC DNA]</scope>
    <source>
        <strain evidence="3">CBS 304.66</strain>
    </source>
</reference>
<protein>
    <submittedName>
        <fullName evidence="2">Amidase signature enzyme</fullName>
    </submittedName>
</protein>
<dbReference type="Gene3D" id="3.90.1300.10">
    <property type="entry name" value="Amidase signature (AS) domain"/>
    <property type="match status" value="1"/>
</dbReference>
<dbReference type="PANTHER" id="PTHR42678">
    <property type="entry name" value="AMIDASE"/>
    <property type="match status" value="1"/>
</dbReference>
<comment type="caution">
    <text evidence="2">The sequence shown here is derived from an EMBL/GenBank/DDBJ whole genome shotgun (WGS) entry which is preliminary data.</text>
</comment>
<evidence type="ECO:0000259" key="1">
    <source>
        <dbReference type="Pfam" id="PF01425"/>
    </source>
</evidence>
<keyword evidence="3" id="KW-1185">Reference proteome</keyword>
<evidence type="ECO:0000313" key="2">
    <source>
        <dbReference type="EMBL" id="KAF2259246.1"/>
    </source>
</evidence>
<dbReference type="Proteomes" id="UP000800093">
    <property type="component" value="Unassembled WGS sequence"/>
</dbReference>
<dbReference type="InterPro" id="IPR036928">
    <property type="entry name" value="AS_sf"/>
</dbReference>
<organism evidence="2 3">
    <name type="scientific">Lojkania enalia</name>
    <dbReference type="NCBI Taxonomy" id="147567"/>
    <lineage>
        <taxon>Eukaryota</taxon>
        <taxon>Fungi</taxon>
        <taxon>Dikarya</taxon>
        <taxon>Ascomycota</taxon>
        <taxon>Pezizomycotina</taxon>
        <taxon>Dothideomycetes</taxon>
        <taxon>Pleosporomycetidae</taxon>
        <taxon>Pleosporales</taxon>
        <taxon>Pleosporales incertae sedis</taxon>
        <taxon>Lojkania</taxon>
    </lineage>
</organism>
<feature type="domain" description="Amidase" evidence="1">
    <location>
        <begin position="41"/>
        <end position="389"/>
    </location>
</feature>
<dbReference type="AlphaFoldDB" id="A0A9P4JZB9"/>
<accession>A0A9P4JZB9</accession>
<dbReference type="SUPFAM" id="SSF75304">
    <property type="entry name" value="Amidase signature (AS) enzymes"/>
    <property type="match status" value="1"/>
</dbReference>
<evidence type="ECO:0000313" key="3">
    <source>
        <dbReference type="Proteomes" id="UP000800093"/>
    </source>
</evidence>